<dbReference type="RefSeq" id="XP_011773358.1">
    <property type="nucleotide sequence ID" value="XM_011775056.1"/>
</dbReference>
<keyword evidence="5" id="KW-0560">Oxidoreductase</keyword>
<dbReference type="GeneID" id="23861192"/>
<comment type="similarity">
    <text evidence="1">Belongs to the FMO family.</text>
</comment>
<dbReference type="Pfam" id="PF00743">
    <property type="entry name" value="FMO-like"/>
    <property type="match status" value="1"/>
</dbReference>
<evidence type="ECO:0008006" key="9">
    <source>
        <dbReference type="Google" id="ProtNLM"/>
    </source>
</evidence>
<dbReference type="GO" id="GO:0004499">
    <property type="term" value="F:N,N-dimethylaniline monooxygenase activity"/>
    <property type="evidence" value="ECO:0007669"/>
    <property type="project" value="InterPro"/>
</dbReference>
<dbReference type="InterPro" id="IPR000960">
    <property type="entry name" value="Flavin_mOase"/>
</dbReference>
<name>C9ZNU3_TRYB9</name>
<dbReference type="SUPFAM" id="SSF51905">
    <property type="entry name" value="FAD/NAD(P)-binding domain"/>
    <property type="match status" value="2"/>
</dbReference>
<dbReference type="KEGG" id="tbg:TbgDal_V2090"/>
<evidence type="ECO:0000256" key="5">
    <source>
        <dbReference type="ARBA" id="ARBA00023002"/>
    </source>
</evidence>
<proteinExistence type="inferred from homology"/>
<dbReference type="Proteomes" id="UP000002316">
    <property type="component" value="Chromosome 5"/>
</dbReference>
<dbReference type="InterPro" id="IPR036188">
    <property type="entry name" value="FAD/NAD-bd_sf"/>
</dbReference>
<keyword evidence="6" id="KW-1133">Transmembrane helix</keyword>
<evidence type="ECO:0000256" key="2">
    <source>
        <dbReference type="ARBA" id="ARBA00022630"/>
    </source>
</evidence>
<keyword evidence="2" id="KW-0285">Flavoprotein</keyword>
<dbReference type="FunFam" id="3.50.50.60:FF:000638">
    <property type="entry name" value="Flavin-binding monooxygenase-like, putative"/>
    <property type="match status" value="1"/>
</dbReference>
<evidence type="ECO:0000256" key="4">
    <source>
        <dbReference type="ARBA" id="ARBA00022857"/>
    </source>
</evidence>
<evidence type="ECO:0000256" key="3">
    <source>
        <dbReference type="ARBA" id="ARBA00022827"/>
    </source>
</evidence>
<keyword evidence="6" id="KW-0472">Membrane</keyword>
<reference evidence="8" key="1">
    <citation type="journal article" date="2010" name="PLoS Negl. Trop. Dis.">
        <title>The genome sequence of Trypanosoma brucei gambiense, causative agent of chronic human african trypanosomiasis.</title>
        <authorList>
            <person name="Jackson A.P."/>
            <person name="Sanders M."/>
            <person name="Berry A."/>
            <person name="McQuillan J."/>
            <person name="Aslett M.A."/>
            <person name="Quail M.A."/>
            <person name="Chukualim B."/>
            <person name="Capewell P."/>
            <person name="MacLeod A."/>
            <person name="Melville S.E."/>
            <person name="Gibson W."/>
            <person name="Barry J.D."/>
            <person name="Berriman M."/>
            <person name="Hertz-Fowler C."/>
        </authorList>
    </citation>
    <scope>NUCLEOTIDE SEQUENCE [LARGE SCALE GENOMIC DNA]</scope>
    <source>
        <strain evidence="8">MHOM/CI/86/DAL972</strain>
    </source>
</reference>
<dbReference type="VEuPathDB" id="TriTrypDB:Tbg972.5.2090"/>
<dbReference type="AlphaFoldDB" id="C9ZNU3"/>
<dbReference type="OrthoDB" id="66881at2759"/>
<keyword evidence="4" id="KW-0521">NADP</keyword>
<dbReference type="PANTHER" id="PTHR23023">
    <property type="entry name" value="DIMETHYLANILINE MONOOXYGENASE"/>
    <property type="match status" value="1"/>
</dbReference>
<dbReference type="Gene3D" id="3.50.50.60">
    <property type="entry name" value="FAD/NAD(P)-binding domain"/>
    <property type="match status" value="2"/>
</dbReference>
<dbReference type="EMBL" id="FN554968">
    <property type="protein sequence ID" value="CBH11071.1"/>
    <property type="molecule type" value="Genomic_DNA"/>
</dbReference>
<protein>
    <recommendedName>
        <fullName evidence="9">Flavin-containing monooxygenase</fullName>
    </recommendedName>
</protein>
<dbReference type="InterPro" id="IPR020946">
    <property type="entry name" value="Flavin_mOase-like"/>
</dbReference>
<gene>
    <name evidence="7" type="ORF">TbgDal_V2090</name>
</gene>
<dbReference type="PRINTS" id="PR00370">
    <property type="entry name" value="FMOXYGENASE"/>
</dbReference>
<evidence type="ECO:0000313" key="7">
    <source>
        <dbReference type="EMBL" id="CBH11071.1"/>
    </source>
</evidence>
<evidence type="ECO:0000313" key="8">
    <source>
        <dbReference type="Proteomes" id="UP000002316"/>
    </source>
</evidence>
<organism evidence="7 8">
    <name type="scientific">Trypanosoma brucei gambiense (strain MHOM/CI/86/DAL972)</name>
    <dbReference type="NCBI Taxonomy" id="679716"/>
    <lineage>
        <taxon>Eukaryota</taxon>
        <taxon>Discoba</taxon>
        <taxon>Euglenozoa</taxon>
        <taxon>Kinetoplastea</taxon>
        <taxon>Metakinetoplastina</taxon>
        <taxon>Trypanosomatida</taxon>
        <taxon>Trypanosomatidae</taxon>
        <taxon>Trypanosoma</taxon>
    </lineage>
</organism>
<keyword evidence="3" id="KW-0274">FAD</keyword>
<dbReference type="InterPro" id="IPR050346">
    <property type="entry name" value="FMO-like"/>
</dbReference>
<dbReference type="GO" id="GO:0050661">
    <property type="term" value="F:NADP binding"/>
    <property type="evidence" value="ECO:0007669"/>
    <property type="project" value="InterPro"/>
</dbReference>
<accession>C9ZNU3</accession>
<keyword evidence="6" id="KW-0812">Transmembrane</keyword>
<evidence type="ECO:0000256" key="6">
    <source>
        <dbReference type="SAM" id="Phobius"/>
    </source>
</evidence>
<dbReference type="GO" id="GO:0050660">
    <property type="term" value="F:flavin adenine dinucleotide binding"/>
    <property type="evidence" value="ECO:0007669"/>
    <property type="project" value="InterPro"/>
</dbReference>
<evidence type="ECO:0000256" key="1">
    <source>
        <dbReference type="ARBA" id="ARBA00009183"/>
    </source>
</evidence>
<sequence>MLLIPTCTGVPFPVVVETYCDCSLRLRKSTASPFFSPLFPPCLLSVFPLQVLTRFTKEEDIFFPISLWRCRVRRISRHRRKKKIVTVIMQSCAVIGCGAAGMAASMALRRSGLLVTCFELAPDPGGVWNSDTRSSFSTRGLISPLHPTLRCVLPKDLLAFSDMRFDYTVPQFPHHSSVRRYLDRYAASKGVGGLVRFNTKVQSVRYDATSAVWHIITVNVVNGDVFEWAFDKVCVCTGQAHEPRYPEGLKELLVPYVESGGELHHAFHVKDFRQFKNKRVVVVGDDVTAWDYCWDLKRCGADVYHSGCSFPDEGHFSDSCDESGLIKGSYGTNMRDIVSAAVQLLSRTPGWRKDVARGNKVVSNWLRFRNGAILGRLSNLGQPIGCEGKGILFSNECLGKVEVLKEMRACSMAGKALGYSDLPQSVFMDNVDAVICATGYHRRYPFLHEDIREVLEKPTCFLPQKGNKCADDTSANATKAVDHRSLYLGTLFAPNPSIGFVGMQKELLPPFLLFEAQSKFVAYAFTHRLNLPNDAAGLLARQEELMRRYPLLANLYAPYGLGLYSALYFNVLQEELQVGARDTYTSAIMERQKWILLTGLLRLVHKARSLAPLKRKQQHILFSNTV</sequence>
<feature type="transmembrane region" description="Helical" evidence="6">
    <location>
        <begin position="84"/>
        <end position="108"/>
    </location>
</feature>